<sequence>MTDTSGLSVHVIDSVCGTSAQGIRVSLYYKENTIDEKYTLLVEDETNADGRVDQLAPDGTLAPGTYKIRFHCLEYFSKQSMTCFYPFCDVVFSVGSYFSHFHIPLILSPFGYTTYKGV</sequence>
<evidence type="ECO:0000256" key="7">
    <source>
        <dbReference type="PIRSR" id="PIRSR600895-51"/>
    </source>
</evidence>
<dbReference type="OrthoDB" id="10265230at2759"/>
<evidence type="ECO:0000256" key="4">
    <source>
        <dbReference type="ARBA" id="ARBA00011881"/>
    </source>
</evidence>
<keyword evidence="11" id="KW-1185">Reference proteome</keyword>
<evidence type="ECO:0000313" key="10">
    <source>
        <dbReference type="EMBL" id="GJQ14906.1"/>
    </source>
</evidence>
<comment type="caution">
    <text evidence="10">The sequence shown here is derived from an EMBL/GenBank/DDBJ whole genome shotgun (WGS) entry which is preliminary data.</text>
</comment>
<feature type="binding site" evidence="7">
    <location>
        <position position="51"/>
    </location>
    <ligand>
        <name>substrate</name>
    </ligand>
</feature>
<feature type="binding site" evidence="7">
    <location>
        <position position="10"/>
    </location>
    <ligand>
        <name>substrate</name>
    </ligand>
</feature>
<reference evidence="10" key="1">
    <citation type="journal article" date="2022" name="Proc. Natl. Acad. Sci. U.S.A.">
        <title>Life cycle and functional genomics of the unicellular red alga Galdieria for elucidating algal and plant evolution and industrial use.</title>
        <authorList>
            <person name="Hirooka S."/>
            <person name="Itabashi T."/>
            <person name="Ichinose T.M."/>
            <person name="Onuma R."/>
            <person name="Fujiwara T."/>
            <person name="Yamashita S."/>
            <person name="Jong L.W."/>
            <person name="Tomita R."/>
            <person name="Iwane A.H."/>
            <person name="Miyagishima S.Y."/>
        </authorList>
    </citation>
    <scope>NUCLEOTIDE SEQUENCE</scope>
    <source>
        <strain evidence="10">NBRC 102759</strain>
    </source>
</reference>
<evidence type="ECO:0000256" key="1">
    <source>
        <dbReference type="ARBA" id="ARBA00001043"/>
    </source>
</evidence>
<dbReference type="Proteomes" id="UP001061958">
    <property type="component" value="Unassembled WGS sequence"/>
</dbReference>
<dbReference type="GO" id="GO:0033971">
    <property type="term" value="F:hydroxyisourate hydrolase activity"/>
    <property type="evidence" value="ECO:0007669"/>
    <property type="project" value="UniProtKB-EC"/>
</dbReference>
<name>A0A9C7UTB6_9RHOD</name>
<dbReference type="InterPro" id="IPR000895">
    <property type="entry name" value="Transthyretin/HIU_hydrolase"/>
</dbReference>
<dbReference type="SMART" id="SM00095">
    <property type="entry name" value="TR_THY"/>
    <property type="match status" value="1"/>
</dbReference>
<dbReference type="InterPro" id="IPR023419">
    <property type="entry name" value="Transthyretin_CS"/>
</dbReference>
<dbReference type="InterPro" id="IPR036817">
    <property type="entry name" value="Transthyretin/HIU_hydrolase_sf"/>
</dbReference>
<dbReference type="PANTHER" id="PTHR10395:SF7">
    <property type="entry name" value="5-HYDROXYISOURATE HYDROLASE"/>
    <property type="match status" value="1"/>
</dbReference>
<dbReference type="GO" id="GO:0006144">
    <property type="term" value="P:purine nucleobase metabolic process"/>
    <property type="evidence" value="ECO:0007669"/>
    <property type="project" value="UniProtKB-KW"/>
</dbReference>
<evidence type="ECO:0000256" key="2">
    <source>
        <dbReference type="ARBA" id="ARBA00002704"/>
    </source>
</evidence>
<evidence type="ECO:0000256" key="6">
    <source>
        <dbReference type="ARBA" id="ARBA00022801"/>
    </source>
</evidence>
<dbReference type="EMBL" id="BQMJ01000061">
    <property type="protein sequence ID" value="GJQ14906.1"/>
    <property type="molecule type" value="Genomic_DNA"/>
</dbReference>
<keyword evidence="5 8" id="KW-0659">Purine metabolism</keyword>
<protein>
    <recommendedName>
        <fullName evidence="8">5-hydroxyisourate hydrolase</fullName>
        <shortName evidence="8">HIU hydrolase</shortName>
        <shortName evidence="8">HIUHase</shortName>
        <ecNumber evidence="8">3.5.2.17</ecNumber>
    </recommendedName>
</protein>
<dbReference type="SUPFAM" id="SSF49472">
    <property type="entry name" value="Transthyretin (synonym: prealbumin)"/>
    <property type="match status" value="1"/>
</dbReference>
<evidence type="ECO:0000256" key="5">
    <source>
        <dbReference type="ARBA" id="ARBA00022631"/>
    </source>
</evidence>
<keyword evidence="6 8" id="KW-0378">Hydrolase</keyword>
<dbReference type="Gene3D" id="2.60.40.180">
    <property type="entry name" value="Transthyretin/hydroxyisourate hydrolase domain"/>
    <property type="match status" value="1"/>
</dbReference>
<dbReference type="EC" id="3.5.2.17" evidence="8"/>
<comment type="function">
    <text evidence="2">Catalyzes the hydrolysis of 5-hydroxyisourate (HIU) to 2-oxo-4-hydroxy-4-carboxy-5-ureidoimidazoline (OHCU).</text>
</comment>
<dbReference type="NCBIfam" id="TIGR02962">
    <property type="entry name" value="hdxy_isourate"/>
    <property type="match status" value="1"/>
</dbReference>
<comment type="subunit">
    <text evidence="4 8">Homotetramer.</text>
</comment>
<proteinExistence type="inferred from homology"/>
<evidence type="ECO:0000259" key="9">
    <source>
        <dbReference type="SMART" id="SM00095"/>
    </source>
</evidence>
<comment type="similarity">
    <text evidence="3 8">Belongs to the transthyretin family. 5-hydroxyisourate hydrolase subfamily.</text>
</comment>
<evidence type="ECO:0000256" key="8">
    <source>
        <dbReference type="RuleBase" id="RU361270"/>
    </source>
</evidence>
<dbReference type="InterPro" id="IPR014306">
    <property type="entry name" value="Hydroxyisourate_hydrolase"/>
</dbReference>
<evidence type="ECO:0000256" key="3">
    <source>
        <dbReference type="ARBA" id="ARBA00009850"/>
    </source>
</evidence>
<dbReference type="AlphaFoldDB" id="A0A9C7UTB6"/>
<dbReference type="Pfam" id="PF00576">
    <property type="entry name" value="Transthyretin"/>
    <property type="match status" value="1"/>
</dbReference>
<organism evidence="10 11">
    <name type="scientific">Galdieria partita</name>
    <dbReference type="NCBI Taxonomy" id="83374"/>
    <lineage>
        <taxon>Eukaryota</taxon>
        <taxon>Rhodophyta</taxon>
        <taxon>Bangiophyceae</taxon>
        <taxon>Galdieriales</taxon>
        <taxon>Galdieriaceae</taxon>
        <taxon>Galdieria</taxon>
    </lineage>
</organism>
<dbReference type="InterPro" id="IPR023416">
    <property type="entry name" value="Transthyretin/HIU_hydrolase_d"/>
</dbReference>
<reference evidence="10" key="2">
    <citation type="submission" date="2022-01" db="EMBL/GenBank/DDBJ databases">
        <authorList>
            <person name="Hirooka S."/>
            <person name="Miyagishima S.Y."/>
        </authorList>
    </citation>
    <scope>NUCLEOTIDE SEQUENCE</scope>
    <source>
        <strain evidence="10">NBRC 102759</strain>
    </source>
</reference>
<feature type="binding site" evidence="7">
    <location>
        <position position="115"/>
    </location>
    <ligand>
        <name>substrate</name>
    </ligand>
</feature>
<accession>A0A9C7UTB6</accession>
<dbReference type="PANTHER" id="PTHR10395">
    <property type="entry name" value="URICASE AND TRANSTHYRETIN-RELATED"/>
    <property type="match status" value="1"/>
</dbReference>
<gene>
    <name evidence="10" type="ORF">GpartN1_g6697.t1</name>
</gene>
<feature type="domain" description="Transthyretin/hydroxyisourate hydrolase" evidence="9">
    <location>
        <begin position="2"/>
        <end position="117"/>
    </location>
</feature>
<comment type="catalytic activity">
    <reaction evidence="1 8">
        <text>5-hydroxyisourate + H2O = 5-hydroxy-2-oxo-4-ureido-2,5-dihydro-1H-imidazole-5-carboxylate + H(+)</text>
        <dbReference type="Rhea" id="RHEA:23736"/>
        <dbReference type="ChEBI" id="CHEBI:15377"/>
        <dbReference type="ChEBI" id="CHEBI:15378"/>
        <dbReference type="ChEBI" id="CHEBI:18072"/>
        <dbReference type="ChEBI" id="CHEBI:58639"/>
        <dbReference type="EC" id="3.5.2.17"/>
    </reaction>
</comment>
<dbReference type="PROSITE" id="PS00769">
    <property type="entry name" value="TRANSTHYRETIN_2"/>
    <property type="match status" value="1"/>
</dbReference>
<evidence type="ECO:0000313" key="11">
    <source>
        <dbReference type="Proteomes" id="UP001061958"/>
    </source>
</evidence>
<dbReference type="PRINTS" id="PR00189">
    <property type="entry name" value="TRNSTHYRETIN"/>
</dbReference>